<feature type="domain" description="C2H2-type" evidence="6">
    <location>
        <begin position="6"/>
        <end position="34"/>
    </location>
</feature>
<dbReference type="SUPFAM" id="SSF57667">
    <property type="entry name" value="beta-beta-alpha zinc fingers"/>
    <property type="match status" value="1"/>
</dbReference>
<proteinExistence type="predicted"/>
<evidence type="ECO:0000259" key="6">
    <source>
        <dbReference type="PROSITE" id="PS50157"/>
    </source>
</evidence>
<keyword evidence="1" id="KW-0479">Metal-binding</keyword>
<protein>
    <recommendedName>
        <fullName evidence="6">C2H2-type domain-containing protein</fullName>
    </recommendedName>
</protein>
<feature type="domain" description="C2H2-type" evidence="6">
    <location>
        <begin position="34"/>
        <end position="61"/>
    </location>
</feature>
<organism evidence="7 8">
    <name type="scientific">Pinctada imbricata</name>
    <name type="common">Atlantic pearl-oyster</name>
    <name type="synonym">Pinctada martensii</name>
    <dbReference type="NCBI Taxonomy" id="66713"/>
    <lineage>
        <taxon>Eukaryota</taxon>
        <taxon>Metazoa</taxon>
        <taxon>Spiralia</taxon>
        <taxon>Lophotrochozoa</taxon>
        <taxon>Mollusca</taxon>
        <taxon>Bivalvia</taxon>
        <taxon>Autobranchia</taxon>
        <taxon>Pteriomorphia</taxon>
        <taxon>Pterioida</taxon>
        <taxon>Pterioidea</taxon>
        <taxon>Pteriidae</taxon>
        <taxon>Pinctada</taxon>
    </lineage>
</organism>
<dbReference type="FunFam" id="3.30.160.60:FF:000100">
    <property type="entry name" value="Zinc finger 45-like"/>
    <property type="match status" value="1"/>
</dbReference>
<keyword evidence="2" id="KW-0677">Repeat</keyword>
<dbReference type="SMART" id="SM00355">
    <property type="entry name" value="ZnF_C2H2"/>
    <property type="match status" value="2"/>
</dbReference>
<evidence type="ECO:0000313" key="8">
    <source>
        <dbReference type="Proteomes" id="UP001186944"/>
    </source>
</evidence>
<comment type="caution">
    <text evidence="7">The sequence shown here is derived from an EMBL/GenBank/DDBJ whole genome shotgun (WGS) entry which is preliminary data.</text>
</comment>
<evidence type="ECO:0000256" key="3">
    <source>
        <dbReference type="ARBA" id="ARBA00022771"/>
    </source>
</evidence>
<evidence type="ECO:0000256" key="4">
    <source>
        <dbReference type="ARBA" id="ARBA00022833"/>
    </source>
</evidence>
<keyword evidence="8" id="KW-1185">Reference proteome</keyword>
<dbReference type="Proteomes" id="UP001186944">
    <property type="component" value="Unassembled WGS sequence"/>
</dbReference>
<evidence type="ECO:0000313" key="7">
    <source>
        <dbReference type="EMBL" id="KAK3108225.1"/>
    </source>
</evidence>
<dbReference type="InterPro" id="IPR013087">
    <property type="entry name" value="Znf_C2H2_type"/>
</dbReference>
<dbReference type="Gene3D" id="3.30.160.60">
    <property type="entry name" value="Classic Zinc Finger"/>
    <property type="match status" value="2"/>
</dbReference>
<keyword evidence="3 5" id="KW-0863">Zinc-finger</keyword>
<dbReference type="EMBL" id="VSWD01000001">
    <property type="protein sequence ID" value="KAK3108225.1"/>
    <property type="molecule type" value="Genomic_DNA"/>
</dbReference>
<evidence type="ECO:0000256" key="1">
    <source>
        <dbReference type="ARBA" id="ARBA00022723"/>
    </source>
</evidence>
<gene>
    <name evidence="7" type="ORF">FSP39_003551</name>
</gene>
<dbReference type="Pfam" id="PF00096">
    <property type="entry name" value="zf-C2H2"/>
    <property type="match status" value="1"/>
</dbReference>
<dbReference type="Pfam" id="PF13894">
    <property type="entry name" value="zf-C2H2_4"/>
    <property type="match status" value="1"/>
</dbReference>
<dbReference type="PANTHER" id="PTHR31511:SF12">
    <property type="entry name" value="RHO TERMINATION FACTOR N-TERMINAL DOMAIN-CONTAINING PROTEIN"/>
    <property type="match status" value="1"/>
</dbReference>
<dbReference type="InterPro" id="IPR036236">
    <property type="entry name" value="Znf_C2H2_sf"/>
</dbReference>
<dbReference type="PROSITE" id="PS00028">
    <property type="entry name" value="ZINC_FINGER_C2H2_1"/>
    <property type="match status" value="2"/>
</dbReference>
<reference evidence="7" key="1">
    <citation type="submission" date="2019-08" db="EMBL/GenBank/DDBJ databases">
        <title>The improved chromosome-level genome for the pearl oyster Pinctada fucata martensii using PacBio sequencing and Hi-C.</title>
        <authorList>
            <person name="Zheng Z."/>
        </authorList>
    </citation>
    <scope>NUCLEOTIDE SEQUENCE</scope>
    <source>
        <strain evidence="7">ZZ-2019</strain>
        <tissue evidence="7">Adductor muscle</tissue>
    </source>
</reference>
<dbReference type="PANTHER" id="PTHR31511">
    <property type="entry name" value="PROTEIN CBG23764"/>
    <property type="match status" value="1"/>
</dbReference>
<dbReference type="AlphaFoldDB" id="A0AA88YWJ6"/>
<accession>A0AA88YWJ6</accession>
<sequence length="335" mass="38719">MAPAKFECILCGKSFTRRFALDRHIRTIHGGESSKCKFCGQNFSRKDSYLRHIKSHHQQGGGPVGEVIENKTNENINEEKSQTEDPSSENDEVDCFTEEEAINGNLRKYTMEGKGKSIFDPLSYLKSKEDEIRSVLRREVLRKNIKYYLTMQVRFKKQKGDAIETTEPHFHGRCHILLKPEDIEHSLRESVMKMINSFIEYQREGSNWTLDRVMNVNIHIATYIPIKGSSYLPLPAKLAKKKAIVNPQNNDHKCFMWSVLASPFPGRRNPQRIINYVDHTNDLDFSDIPFPVKVADIPKFEKRNGISINVFGYERGILFPLHLTKERGVRHANLL</sequence>
<dbReference type="GO" id="GO:0008270">
    <property type="term" value="F:zinc ion binding"/>
    <property type="evidence" value="ECO:0007669"/>
    <property type="project" value="UniProtKB-KW"/>
</dbReference>
<evidence type="ECO:0000256" key="5">
    <source>
        <dbReference type="PROSITE-ProRule" id="PRU00042"/>
    </source>
</evidence>
<evidence type="ECO:0000256" key="2">
    <source>
        <dbReference type="ARBA" id="ARBA00022737"/>
    </source>
</evidence>
<name>A0AA88YWJ6_PINIB</name>
<dbReference type="PROSITE" id="PS50157">
    <property type="entry name" value="ZINC_FINGER_C2H2_2"/>
    <property type="match status" value="2"/>
</dbReference>
<keyword evidence="4" id="KW-0862">Zinc</keyword>